<dbReference type="GO" id="GO:0006508">
    <property type="term" value="P:proteolysis"/>
    <property type="evidence" value="ECO:0007669"/>
    <property type="project" value="UniProtKB-KW"/>
</dbReference>
<dbReference type="SUPFAM" id="SSF55486">
    <property type="entry name" value="Metalloproteases ('zincins'), catalytic domain"/>
    <property type="match status" value="1"/>
</dbReference>
<dbReference type="PRINTS" id="PR00480">
    <property type="entry name" value="ASTACIN"/>
</dbReference>
<dbReference type="PROSITE" id="PS51864">
    <property type="entry name" value="ASTACIN"/>
    <property type="match status" value="1"/>
</dbReference>
<dbReference type="GO" id="GO:0008270">
    <property type="term" value="F:zinc ion binding"/>
    <property type="evidence" value="ECO:0007669"/>
    <property type="project" value="UniProtKB-UniRule"/>
</dbReference>
<keyword evidence="3 10" id="KW-0479">Metal-binding</keyword>
<dbReference type="Pfam" id="PF01400">
    <property type="entry name" value="Astacin"/>
    <property type="match status" value="1"/>
</dbReference>
<dbReference type="SUPFAM" id="SSF49854">
    <property type="entry name" value="Spermadhesin, CUB domain"/>
    <property type="match status" value="1"/>
</dbReference>
<gene>
    <name evidence="14" type="ORF">DME_LOCUS821</name>
</gene>
<dbReference type="PANTHER" id="PTHR10127">
    <property type="entry name" value="DISCOIDIN, CUB, EGF, LAMININ , AND ZINC METALLOPROTEASE DOMAIN CONTAINING"/>
    <property type="match status" value="1"/>
</dbReference>
<evidence type="ECO:0000313" key="15">
    <source>
        <dbReference type="Proteomes" id="UP000038040"/>
    </source>
</evidence>
<comment type="cofactor">
    <cofactor evidence="10 11">
        <name>Zn(2+)</name>
        <dbReference type="ChEBI" id="CHEBI:29105"/>
    </cofactor>
    <text evidence="10 11">Binds 1 zinc ion per subunit.</text>
</comment>
<name>A0A0N4UEL7_DRAME</name>
<feature type="binding site" evidence="10">
    <location>
        <position position="200"/>
    </location>
    <ligand>
        <name>Zn(2+)</name>
        <dbReference type="ChEBI" id="CHEBI:29105"/>
        <note>catalytic</note>
    </ligand>
</feature>
<dbReference type="Gene3D" id="3.40.390.10">
    <property type="entry name" value="Collagenase (Catalytic Domain)"/>
    <property type="match status" value="1"/>
</dbReference>
<keyword evidence="7" id="KW-1015">Disulfide bond</keyword>
<keyword evidence="5 10" id="KW-0862">Zinc</keyword>
<dbReference type="GO" id="GO:0018996">
    <property type="term" value="P:molting cycle, collagen and cuticulin-based cuticle"/>
    <property type="evidence" value="ECO:0007669"/>
    <property type="project" value="UniProtKB-ARBA"/>
</dbReference>
<dbReference type="InterPro" id="IPR024079">
    <property type="entry name" value="MetalloPept_cat_dom_sf"/>
</dbReference>
<dbReference type="EC" id="3.4.24.-" evidence="11"/>
<accession>A0A0N4UEL7</accession>
<sequence length="558" mass="64564">MLGEISQYSDVHHQQFNDYGSVQKLMKAFFDSMVESKNVPRRVDLLPIYDGTEYGANRHIISSLFESDIILTMDQLKGIILAEQRQENKRQKRKVITGIVYRWQTNRPIPYEFRGNNERKSSKKYEIFILKYSENWKKTIRSSLDFWEKETCLRWQENGWGNDRIIFVQGSGCYSSVGRTGGQQLISIGFGCDQKGIVTHEIGHSLGFWHEQSRADRDYYLRLQHKYIARGSEGNFVKRSIVESDNMGLPFDFGSIMLYGPNAFSNNWKHATIETINKNYQHTIGQRSGPSFIDVKQVNRLYCHGKPISFRHFDRSTATAYENQFFFLRANSINVFSDRCLTILSLPCRNGGYADPNNCQRCKCPSGLGGPICDDVQPSSCGRELIATETWQKLSHAGKEKCYWRIKTNNAKIRLHVELVSFRCEITCRSYIEIKHNWDFQQTGFRICCNEQMEVISDGNEVIVIFDATEVDRDGSFILLFIKGRENRPFRNIAGYGSGGPVERFILNFIPRVRDQRYPAISIASIVTDFTLERILSATELRKKNLLKIQTDTKTKEW</sequence>
<evidence type="ECO:0000313" key="14">
    <source>
        <dbReference type="EMBL" id="VDN50848.1"/>
    </source>
</evidence>
<dbReference type="OrthoDB" id="291007at2759"/>
<evidence type="ECO:0000256" key="6">
    <source>
        <dbReference type="ARBA" id="ARBA00023049"/>
    </source>
</evidence>
<dbReference type="EMBL" id="UYYG01000008">
    <property type="protein sequence ID" value="VDN50848.1"/>
    <property type="molecule type" value="Genomic_DNA"/>
</dbReference>
<keyword evidence="1" id="KW-0245">EGF-like domain</keyword>
<evidence type="ECO:0000256" key="9">
    <source>
        <dbReference type="PROSITE-ProRule" id="PRU00059"/>
    </source>
</evidence>
<dbReference type="PANTHER" id="PTHR10127:SF898">
    <property type="entry name" value="ZINC METALLOPROTEINASE NAS-30"/>
    <property type="match status" value="1"/>
</dbReference>
<evidence type="ECO:0000256" key="10">
    <source>
        <dbReference type="PROSITE-ProRule" id="PRU01211"/>
    </source>
</evidence>
<feature type="binding site" evidence="10">
    <location>
        <position position="210"/>
    </location>
    <ligand>
        <name>Zn(2+)</name>
        <dbReference type="ChEBI" id="CHEBI:29105"/>
        <note>catalytic</note>
    </ligand>
</feature>
<dbReference type="PROSITE" id="PS00022">
    <property type="entry name" value="EGF_1"/>
    <property type="match status" value="1"/>
</dbReference>
<keyword evidence="6 10" id="KW-0482">Metalloprotease</keyword>
<keyword evidence="16" id="KW-1185">Reference proteome</keyword>
<keyword evidence="4 10" id="KW-0378">Hydrolase</keyword>
<dbReference type="FunFam" id="3.40.390.10:FF:000028">
    <property type="entry name" value="Zinc metalloproteinase"/>
    <property type="match status" value="1"/>
</dbReference>
<evidence type="ECO:0000259" key="13">
    <source>
        <dbReference type="PROSITE" id="PS51864"/>
    </source>
</evidence>
<proteinExistence type="predicted"/>
<dbReference type="InterPro" id="IPR034035">
    <property type="entry name" value="Astacin-like_dom"/>
</dbReference>
<dbReference type="Proteomes" id="UP000038040">
    <property type="component" value="Unplaced"/>
</dbReference>
<feature type="domain" description="CUB" evidence="12">
    <location>
        <begin position="373"/>
        <end position="484"/>
    </location>
</feature>
<dbReference type="PROSITE" id="PS01180">
    <property type="entry name" value="CUB"/>
    <property type="match status" value="1"/>
</dbReference>
<evidence type="ECO:0000259" key="12">
    <source>
        <dbReference type="PROSITE" id="PS01180"/>
    </source>
</evidence>
<dbReference type="InterPro" id="IPR035914">
    <property type="entry name" value="Sperma_CUB_dom_sf"/>
</dbReference>
<evidence type="ECO:0000256" key="8">
    <source>
        <dbReference type="ARBA" id="ARBA00023180"/>
    </source>
</evidence>
<evidence type="ECO:0000313" key="16">
    <source>
        <dbReference type="Proteomes" id="UP000274756"/>
    </source>
</evidence>
<dbReference type="Gene3D" id="2.60.120.290">
    <property type="entry name" value="Spermadhesin, CUB domain"/>
    <property type="match status" value="1"/>
</dbReference>
<comment type="caution">
    <text evidence="9">Lacks conserved residue(s) required for the propagation of feature annotation.</text>
</comment>
<dbReference type="InterPro" id="IPR000859">
    <property type="entry name" value="CUB_dom"/>
</dbReference>
<evidence type="ECO:0000313" key="17">
    <source>
        <dbReference type="WBParaSite" id="DME_0000582701-mRNA-1"/>
    </source>
</evidence>
<dbReference type="InterPro" id="IPR001506">
    <property type="entry name" value="Peptidase_M12A"/>
</dbReference>
<evidence type="ECO:0000256" key="11">
    <source>
        <dbReference type="RuleBase" id="RU361183"/>
    </source>
</evidence>
<evidence type="ECO:0000256" key="7">
    <source>
        <dbReference type="ARBA" id="ARBA00023157"/>
    </source>
</evidence>
<evidence type="ECO:0000256" key="5">
    <source>
        <dbReference type="ARBA" id="ARBA00022833"/>
    </source>
</evidence>
<evidence type="ECO:0000256" key="4">
    <source>
        <dbReference type="ARBA" id="ARBA00022801"/>
    </source>
</evidence>
<evidence type="ECO:0000256" key="2">
    <source>
        <dbReference type="ARBA" id="ARBA00022670"/>
    </source>
</evidence>
<organism evidence="15 17">
    <name type="scientific">Dracunculus medinensis</name>
    <name type="common">Guinea worm</name>
    <dbReference type="NCBI Taxonomy" id="318479"/>
    <lineage>
        <taxon>Eukaryota</taxon>
        <taxon>Metazoa</taxon>
        <taxon>Ecdysozoa</taxon>
        <taxon>Nematoda</taxon>
        <taxon>Chromadorea</taxon>
        <taxon>Rhabditida</taxon>
        <taxon>Spirurina</taxon>
        <taxon>Dracunculoidea</taxon>
        <taxon>Dracunculidae</taxon>
        <taxon>Dracunculus</taxon>
    </lineage>
</organism>
<dbReference type="InterPro" id="IPR000742">
    <property type="entry name" value="EGF"/>
</dbReference>
<feature type="binding site" evidence="10">
    <location>
        <position position="204"/>
    </location>
    <ligand>
        <name>Zn(2+)</name>
        <dbReference type="ChEBI" id="CHEBI:29105"/>
        <note>catalytic</note>
    </ligand>
</feature>
<keyword evidence="2 10" id="KW-0645">Protease</keyword>
<dbReference type="Proteomes" id="UP000274756">
    <property type="component" value="Unassembled WGS sequence"/>
</dbReference>
<dbReference type="InterPro" id="IPR006026">
    <property type="entry name" value="Peptidase_Metallo"/>
</dbReference>
<evidence type="ECO:0000256" key="1">
    <source>
        <dbReference type="ARBA" id="ARBA00022536"/>
    </source>
</evidence>
<keyword evidence="8" id="KW-0325">Glycoprotein</keyword>
<dbReference type="STRING" id="318479.A0A0N4UEL7"/>
<dbReference type="AlphaFoldDB" id="A0A0N4UEL7"/>
<reference evidence="17" key="1">
    <citation type="submission" date="2017-02" db="UniProtKB">
        <authorList>
            <consortium name="WormBaseParasite"/>
        </authorList>
    </citation>
    <scope>IDENTIFICATION</scope>
</reference>
<feature type="active site" evidence="10">
    <location>
        <position position="201"/>
    </location>
</feature>
<dbReference type="SMART" id="SM00042">
    <property type="entry name" value="CUB"/>
    <property type="match status" value="1"/>
</dbReference>
<dbReference type="GO" id="GO:0004222">
    <property type="term" value="F:metalloendopeptidase activity"/>
    <property type="evidence" value="ECO:0007669"/>
    <property type="project" value="UniProtKB-UniRule"/>
</dbReference>
<protein>
    <recommendedName>
        <fullName evidence="11">Metalloendopeptidase</fullName>
        <ecNumber evidence="11">3.4.24.-</ecNumber>
    </recommendedName>
</protein>
<feature type="domain" description="Peptidase M12A" evidence="13">
    <location>
        <begin position="94"/>
        <end position="304"/>
    </location>
</feature>
<dbReference type="WBParaSite" id="DME_0000582701-mRNA-1">
    <property type="protein sequence ID" value="DME_0000582701-mRNA-1"/>
    <property type="gene ID" value="DME_0000582701"/>
</dbReference>
<evidence type="ECO:0000256" key="3">
    <source>
        <dbReference type="ARBA" id="ARBA00022723"/>
    </source>
</evidence>
<dbReference type="CDD" id="cd04280">
    <property type="entry name" value="ZnMc_astacin_like"/>
    <property type="match status" value="1"/>
</dbReference>
<dbReference type="SMART" id="SM00235">
    <property type="entry name" value="ZnMc"/>
    <property type="match status" value="1"/>
</dbReference>
<reference evidence="14 16" key="2">
    <citation type="submission" date="2018-11" db="EMBL/GenBank/DDBJ databases">
        <authorList>
            <consortium name="Pathogen Informatics"/>
        </authorList>
    </citation>
    <scope>NUCLEOTIDE SEQUENCE [LARGE SCALE GENOMIC DNA]</scope>
</reference>